<dbReference type="Proteomes" id="UP001139474">
    <property type="component" value="Unassembled WGS sequence"/>
</dbReference>
<keyword evidence="1" id="KW-0732">Signal</keyword>
<keyword evidence="3" id="KW-1185">Reference proteome</keyword>
<dbReference type="AlphaFoldDB" id="A0A9X2FYY2"/>
<evidence type="ECO:0000313" key="2">
    <source>
        <dbReference type="EMBL" id="MCP1338256.1"/>
    </source>
</evidence>
<comment type="caution">
    <text evidence="2">The sequence shown here is derived from an EMBL/GenBank/DDBJ whole genome shotgun (WGS) entry which is preliminary data.</text>
</comment>
<organism evidence="2 3">
    <name type="scientific">Idiomarina rhizosphaerae</name>
    <dbReference type="NCBI Taxonomy" id="2961572"/>
    <lineage>
        <taxon>Bacteria</taxon>
        <taxon>Pseudomonadati</taxon>
        <taxon>Pseudomonadota</taxon>
        <taxon>Gammaproteobacteria</taxon>
        <taxon>Alteromonadales</taxon>
        <taxon>Idiomarinaceae</taxon>
        <taxon>Idiomarina</taxon>
    </lineage>
</organism>
<name>A0A9X2FYY2_9GAMM</name>
<dbReference type="RefSeq" id="WP_253617222.1">
    <property type="nucleotide sequence ID" value="NZ_JAMZDE010000001.1"/>
</dbReference>
<proteinExistence type="predicted"/>
<reference evidence="2" key="1">
    <citation type="submission" date="2022-06" db="EMBL/GenBank/DDBJ databases">
        <title>Idiomarina rhizosphaerae M1R2S28.</title>
        <authorList>
            <person name="Sun J.-Q."/>
            <person name="Li L.-F."/>
        </authorList>
    </citation>
    <scope>NUCLEOTIDE SEQUENCE</scope>
    <source>
        <strain evidence="2">M1R2S28</strain>
    </source>
</reference>
<dbReference type="InterPro" id="IPR011990">
    <property type="entry name" value="TPR-like_helical_dom_sf"/>
</dbReference>
<dbReference type="SUPFAM" id="SSF48452">
    <property type="entry name" value="TPR-like"/>
    <property type="match status" value="1"/>
</dbReference>
<accession>A0A9X2FYY2</accession>
<evidence type="ECO:0000256" key="1">
    <source>
        <dbReference type="SAM" id="SignalP"/>
    </source>
</evidence>
<protein>
    <recommendedName>
        <fullName evidence="4">Tetratricopeptide repeat protein</fullName>
    </recommendedName>
</protein>
<sequence>MKPITVLFTSMALAVTLYLSPAAAEEASQLLSVQQRWAEVNYKLKEDEQLKAFEDLSAQAEKWVEQEPDNAEAHIWLGIIKSTQAGAEGGLGALGLAKDARKSLQKALQLDPQALQGSAYASLGTLYYKVPGWPFGFGDDDKASELLQRALEINPDGIDPNYFYADYLYEQDKYSEAKKYAEHALAADVREQRPLADAERRKEVQALLKKINHELKE</sequence>
<dbReference type="EMBL" id="JAMZDE010000001">
    <property type="protein sequence ID" value="MCP1338256.1"/>
    <property type="molecule type" value="Genomic_DNA"/>
</dbReference>
<evidence type="ECO:0008006" key="4">
    <source>
        <dbReference type="Google" id="ProtNLM"/>
    </source>
</evidence>
<gene>
    <name evidence="2" type="ORF">NJR55_01495</name>
</gene>
<evidence type="ECO:0000313" key="3">
    <source>
        <dbReference type="Proteomes" id="UP001139474"/>
    </source>
</evidence>
<feature type="chain" id="PRO_5040968281" description="Tetratricopeptide repeat protein" evidence="1">
    <location>
        <begin position="25"/>
        <end position="217"/>
    </location>
</feature>
<feature type="signal peptide" evidence="1">
    <location>
        <begin position="1"/>
        <end position="24"/>
    </location>
</feature>
<dbReference type="Gene3D" id="1.25.40.10">
    <property type="entry name" value="Tetratricopeptide repeat domain"/>
    <property type="match status" value="1"/>
</dbReference>